<accession>A0A1D1V0W1</accession>
<keyword evidence="1" id="KW-1133">Transmembrane helix</keyword>
<evidence type="ECO:0000256" key="1">
    <source>
        <dbReference type="SAM" id="Phobius"/>
    </source>
</evidence>
<dbReference type="EMBL" id="BDGG01000003">
    <property type="protein sequence ID" value="GAU95494.1"/>
    <property type="molecule type" value="Genomic_DNA"/>
</dbReference>
<evidence type="ECO:0008006" key="4">
    <source>
        <dbReference type="Google" id="ProtNLM"/>
    </source>
</evidence>
<keyword evidence="3" id="KW-1185">Reference proteome</keyword>
<proteinExistence type="predicted"/>
<evidence type="ECO:0000313" key="3">
    <source>
        <dbReference type="Proteomes" id="UP000186922"/>
    </source>
</evidence>
<reference evidence="2 3" key="1">
    <citation type="journal article" date="2016" name="Nat. Commun.">
        <title>Extremotolerant tardigrade genome and improved radiotolerance of human cultured cells by tardigrade-unique protein.</title>
        <authorList>
            <person name="Hashimoto T."/>
            <person name="Horikawa D.D."/>
            <person name="Saito Y."/>
            <person name="Kuwahara H."/>
            <person name="Kozuka-Hata H."/>
            <person name="Shin-I T."/>
            <person name="Minakuchi Y."/>
            <person name="Ohishi K."/>
            <person name="Motoyama A."/>
            <person name="Aizu T."/>
            <person name="Enomoto A."/>
            <person name="Kondo K."/>
            <person name="Tanaka S."/>
            <person name="Hara Y."/>
            <person name="Koshikawa S."/>
            <person name="Sagara H."/>
            <person name="Miura T."/>
            <person name="Yokobori S."/>
            <person name="Miyagawa K."/>
            <person name="Suzuki Y."/>
            <person name="Kubo T."/>
            <person name="Oyama M."/>
            <person name="Kohara Y."/>
            <person name="Fujiyama A."/>
            <person name="Arakawa K."/>
            <person name="Katayama T."/>
            <person name="Toyoda A."/>
            <person name="Kunieda T."/>
        </authorList>
    </citation>
    <scope>NUCLEOTIDE SEQUENCE [LARGE SCALE GENOMIC DNA]</scope>
    <source>
        <strain evidence="2 3">YOKOZUNA-1</strain>
    </source>
</reference>
<dbReference type="AlphaFoldDB" id="A0A1D1V0W1"/>
<dbReference type="Proteomes" id="UP000186922">
    <property type="component" value="Unassembled WGS sequence"/>
</dbReference>
<keyword evidence="1" id="KW-0812">Transmembrane</keyword>
<sequence>MSRRNRLLLVCRLGRNHTGRKRTRRGPKLAELRAETTGKDAATHHRRPTATTTLQRRQHFLSSGPTVWFPPYLLSFIASTGFFLCFIMSSLFD</sequence>
<protein>
    <recommendedName>
        <fullName evidence="4">Transmembrane protein</fullName>
    </recommendedName>
</protein>
<comment type="caution">
    <text evidence="2">The sequence shown here is derived from an EMBL/GenBank/DDBJ whole genome shotgun (WGS) entry which is preliminary data.</text>
</comment>
<gene>
    <name evidence="2" type="primary">RvY_07103</name>
    <name evidence="2" type="synonym">RvY_07103.2</name>
    <name evidence="2" type="ORF">RvY_07103-2</name>
</gene>
<feature type="transmembrane region" description="Helical" evidence="1">
    <location>
        <begin position="72"/>
        <end position="92"/>
    </location>
</feature>
<organism evidence="2 3">
    <name type="scientific">Ramazzottius varieornatus</name>
    <name type="common">Water bear</name>
    <name type="synonym">Tardigrade</name>
    <dbReference type="NCBI Taxonomy" id="947166"/>
    <lineage>
        <taxon>Eukaryota</taxon>
        <taxon>Metazoa</taxon>
        <taxon>Ecdysozoa</taxon>
        <taxon>Tardigrada</taxon>
        <taxon>Eutardigrada</taxon>
        <taxon>Parachela</taxon>
        <taxon>Hypsibioidea</taxon>
        <taxon>Ramazzottiidae</taxon>
        <taxon>Ramazzottius</taxon>
    </lineage>
</organism>
<evidence type="ECO:0000313" key="2">
    <source>
        <dbReference type="EMBL" id="GAU95494.1"/>
    </source>
</evidence>
<name>A0A1D1V0W1_RAMVA</name>
<keyword evidence="1" id="KW-0472">Membrane</keyword>